<dbReference type="GO" id="GO:0000724">
    <property type="term" value="P:double-strand break repair via homologous recombination"/>
    <property type="evidence" value="ECO:0007669"/>
    <property type="project" value="TreeGrafter"/>
</dbReference>
<dbReference type="GO" id="GO:0009378">
    <property type="term" value="F:four-way junction helicase activity"/>
    <property type="evidence" value="ECO:0007669"/>
    <property type="project" value="TreeGrafter"/>
</dbReference>
<evidence type="ECO:0000256" key="1">
    <source>
        <dbReference type="ARBA" id="ARBA00005446"/>
    </source>
</evidence>
<gene>
    <name evidence="9" type="ORF">DFP72DRAFT_1078114</name>
</gene>
<keyword evidence="7" id="KW-0812">Transmembrane</keyword>
<keyword evidence="2" id="KW-0238">DNA-binding</keyword>
<evidence type="ECO:0000256" key="6">
    <source>
        <dbReference type="ARBA" id="ARBA00034808"/>
    </source>
</evidence>
<evidence type="ECO:0000313" key="9">
    <source>
        <dbReference type="EMBL" id="KAF6744772.1"/>
    </source>
</evidence>
<dbReference type="EC" id="5.6.2.4" evidence="6"/>
<dbReference type="EMBL" id="JACGCI010000114">
    <property type="protein sequence ID" value="KAF6744772.1"/>
    <property type="molecule type" value="Genomic_DNA"/>
</dbReference>
<dbReference type="GO" id="GO:0043138">
    <property type="term" value="F:3'-5' DNA helicase activity"/>
    <property type="evidence" value="ECO:0007669"/>
    <property type="project" value="UniProtKB-EC"/>
</dbReference>
<comment type="catalytic activity">
    <reaction evidence="5">
        <text>Couples ATP hydrolysis with the unwinding of duplex DNA by translocating in the 3'-5' direction.</text>
        <dbReference type="EC" id="5.6.2.4"/>
    </reaction>
</comment>
<keyword evidence="7" id="KW-0472">Membrane</keyword>
<keyword evidence="3" id="KW-0413">Isomerase</keyword>
<comment type="similarity">
    <text evidence="1">Belongs to the helicase family. RecQ subfamily.</text>
</comment>
<feature type="domain" description="Helicase C-terminal" evidence="8">
    <location>
        <begin position="288"/>
        <end position="444"/>
    </location>
</feature>
<evidence type="ECO:0000259" key="8">
    <source>
        <dbReference type="PROSITE" id="PS51194"/>
    </source>
</evidence>
<dbReference type="Proteomes" id="UP000521943">
    <property type="component" value="Unassembled WGS sequence"/>
</dbReference>
<dbReference type="Gene3D" id="3.40.50.300">
    <property type="entry name" value="P-loop containing nucleotide triphosphate hydrolases"/>
    <property type="match status" value="2"/>
</dbReference>
<evidence type="ECO:0000313" key="10">
    <source>
        <dbReference type="Proteomes" id="UP000521943"/>
    </source>
</evidence>
<evidence type="ECO:0000256" key="7">
    <source>
        <dbReference type="SAM" id="Phobius"/>
    </source>
</evidence>
<name>A0A8H6HEJ6_9AGAR</name>
<dbReference type="SUPFAM" id="SSF52540">
    <property type="entry name" value="P-loop containing nucleoside triphosphate hydrolases"/>
    <property type="match status" value="1"/>
</dbReference>
<dbReference type="GO" id="GO:0016787">
    <property type="term" value="F:hydrolase activity"/>
    <property type="evidence" value="ECO:0007669"/>
    <property type="project" value="UniProtKB-KW"/>
</dbReference>
<dbReference type="AlphaFoldDB" id="A0A8H6HEJ6"/>
<dbReference type="GO" id="GO:0003677">
    <property type="term" value="F:DNA binding"/>
    <property type="evidence" value="ECO:0007669"/>
    <property type="project" value="UniProtKB-KW"/>
</dbReference>
<keyword evidence="9" id="KW-0378">Hydrolase</keyword>
<dbReference type="Pfam" id="PF00271">
    <property type="entry name" value="Helicase_C"/>
    <property type="match status" value="1"/>
</dbReference>
<keyword evidence="4" id="KW-0539">Nucleus</keyword>
<dbReference type="OrthoDB" id="3269685at2759"/>
<protein>
    <recommendedName>
        <fullName evidence="6">DNA 3'-5' helicase</fullName>
        <ecNumber evidence="6">5.6.2.4</ecNumber>
    </recommendedName>
</protein>
<dbReference type="GO" id="GO:0005634">
    <property type="term" value="C:nucleus"/>
    <property type="evidence" value="ECO:0007669"/>
    <property type="project" value="TreeGrafter"/>
</dbReference>
<accession>A0A8H6HEJ6</accession>
<evidence type="ECO:0000256" key="5">
    <source>
        <dbReference type="ARBA" id="ARBA00034617"/>
    </source>
</evidence>
<dbReference type="InterPro" id="IPR001650">
    <property type="entry name" value="Helicase_C-like"/>
</dbReference>
<proteinExistence type="inferred from homology"/>
<evidence type="ECO:0000256" key="3">
    <source>
        <dbReference type="ARBA" id="ARBA00023235"/>
    </source>
</evidence>
<dbReference type="InterPro" id="IPR027417">
    <property type="entry name" value="P-loop_NTPase"/>
</dbReference>
<keyword evidence="10" id="KW-1185">Reference proteome</keyword>
<feature type="transmembrane region" description="Helical" evidence="7">
    <location>
        <begin position="39"/>
        <end position="60"/>
    </location>
</feature>
<reference evidence="9 10" key="1">
    <citation type="submission" date="2020-07" db="EMBL/GenBank/DDBJ databases">
        <title>Comparative genomics of pyrophilous fungi reveals a link between fire events and developmental genes.</title>
        <authorList>
            <consortium name="DOE Joint Genome Institute"/>
            <person name="Steindorff A.S."/>
            <person name="Carver A."/>
            <person name="Calhoun S."/>
            <person name="Stillman K."/>
            <person name="Liu H."/>
            <person name="Lipzen A."/>
            <person name="Pangilinan J."/>
            <person name="Labutti K."/>
            <person name="Bruns T.D."/>
            <person name="Grigoriev I.V."/>
        </authorList>
    </citation>
    <scope>NUCLEOTIDE SEQUENCE [LARGE SCALE GENOMIC DNA]</scope>
    <source>
        <strain evidence="9 10">CBS 144469</strain>
    </source>
</reference>
<organism evidence="9 10">
    <name type="scientific">Ephemerocybe angulata</name>
    <dbReference type="NCBI Taxonomy" id="980116"/>
    <lineage>
        <taxon>Eukaryota</taxon>
        <taxon>Fungi</taxon>
        <taxon>Dikarya</taxon>
        <taxon>Basidiomycota</taxon>
        <taxon>Agaricomycotina</taxon>
        <taxon>Agaricomycetes</taxon>
        <taxon>Agaricomycetidae</taxon>
        <taxon>Agaricales</taxon>
        <taxon>Agaricineae</taxon>
        <taxon>Psathyrellaceae</taxon>
        <taxon>Ephemerocybe</taxon>
    </lineage>
</organism>
<evidence type="ECO:0000256" key="4">
    <source>
        <dbReference type="ARBA" id="ARBA00023242"/>
    </source>
</evidence>
<comment type="caution">
    <text evidence="9">The sequence shown here is derived from an EMBL/GenBank/DDBJ whole genome shotgun (WGS) entry which is preliminary data.</text>
</comment>
<evidence type="ECO:0000256" key="2">
    <source>
        <dbReference type="ARBA" id="ARBA00023125"/>
    </source>
</evidence>
<dbReference type="PANTHER" id="PTHR13710">
    <property type="entry name" value="DNA HELICASE RECQ FAMILY MEMBER"/>
    <property type="match status" value="1"/>
</dbReference>
<sequence length="461" mass="51393">MTTNPRSTLTTTKQMESSYLWTANRFLQRWRRVREKTGFFAFMMIVMKAISVDPSLALGASRFPKNPAMMVVLPTKALQEDMISSVLDVLGLVLKGTGWERPTRTPPEPGSTPRGFLNPCLSLRSSLVKLGLDAVVINGDTVSEARARKTNLWTECRKEHSIILISPEELISPSFRDLLSSKEFAARVCRLGIDEAHLIYSWGASRFRTAFLELGHIHTRLPAVNGGFIPVIATSATIRAGPPMESICTTLGLVPGEYHLLRHSNLRRDIRITLRQISSSISGVSFPELDWLLDCKENTVVFCQTISLGFRLTAYLWRRGMAKGMADLPSRIRMFNSLNSADFNQKTLGFLNNNESSSIKIATDVLSVGWDSPWTTNAVLLGEPDDLDEFVQKIGRAGRDRTKVSHPRAFLYYSKTSTTTAEKLLKATESSTRMRVEGTAMDISMARFLLAPCKSASLNEH</sequence>
<keyword evidence="7" id="KW-1133">Transmembrane helix</keyword>
<dbReference type="GO" id="GO:0005737">
    <property type="term" value="C:cytoplasm"/>
    <property type="evidence" value="ECO:0007669"/>
    <property type="project" value="TreeGrafter"/>
</dbReference>
<dbReference type="PANTHER" id="PTHR13710:SF153">
    <property type="entry name" value="RECQ-LIKE DNA HELICASE BLM"/>
    <property type="match status" value="1"/>
</dbReference>
<dbReference type="PROSITE" id="PS51194">
    <property type="entry name" value="HELICASE_CTER"/>
    <property type="match status" value="1"/>
</dbReference>
<dbReference type="GO" id="GO:0005694">
    <property type="term" value="C:chromosome"/>
    <property type="evidence" value="ECO:0007669"/>
    <property type="project" value="TreeGrafter"/>
</dbReference>